<dbReference type="GO" id="GO:0005737">
    <property type="term" value="C:cytoplasm"/>
    <property type="evidence" value="ECO:0007669"/>
    <property type="project" value="TreeGrafter"/>
</dbReference>
<evidence type="ECO:0000313" key="5">
    <source>
        <dbReference type="Proteomes" id="UP000694556"/>
    </source>
</evidence>
<reference evidence="4" key="1">
    <citation type="submission" date="2018-09" db="EMBL/GenBank/DDBJ databases">
        <title>Common duck and Muscovy duck high density SNP chip.</title>
        <authorList>
            <person name="Vignal A."/>
            <person name="Thebault N."/>
            <person name="Warren W.C."/>
        </authorList>
    </citation>
    <scope>NUCLEOTIDE SEQUENCE [LARGE SCALE GENOMIC DNA]</scope>
</reference>
<dbReference type="SUPFAM" id="SSF53067">
    <property type="entry name" value="Actin-like ATPase domain"/>
    <property type="match status" value="1"/>
</dbReference>
<evidence type="ECO:0000313" key="4">
    <source>
        <dbReference type="Ensembl" id="ENSCMMP00000007641.1"/>
    </source>
</evidence>
<evidence type="ECO:0000256" key="1">
    <source>
        <dbReference type="ARBA" id="ARBA00022679"/>
    </source>
</evidence>
<dbReference type="GO" id="GO:0019321">
    <property type="term" value="P:pentose metabolic process"/>
    <property type="evidence" value="ECO:0007669"/>
    <property type="project" value="TreeGrafter"/>
</dbReference>
<reference evidence="4" key="2">
    <citation type="submission" date="2025-08" db="UniProtKB">
        <authorList>
            <consortium name="Ensembl"/>
        </authorList>
    </citation>
    <scope>IDENTIFICATION</scope>
</reference>
<dbReference type="InterPro" id="IPR018484">
    <property type="entry name" value="FGGY_N"/>
</dbReference>
<evidence type="ECO:0000259" key="3">
    <source>
        <dbReference type="Pfam" id="PF00370"/>
    </source>
</evidence>
<dbReference type="AlphaFoldDB" id="A0A8C3BK68"/>
<feature type="domain" description="Carbohydrate kinase FGGY N-terminal" evidence="3">
    <location>
        <begin position="58"/>
        <end position="146"/>
    </location>
</feature>
<dbReference type="Proteomes" id="UP000694556">
    <property type="component" value="Chromosome 8"/>
</dbReference>
<name>A0A8C3BK68_CAIMO</name>
<reference evidence="4" key="3">
    <citation type="submission" date="2025-09" db="UniProtKB">
        <authorList>
            <consortium name="Ensembl"/>
        </authorList>
    </citation>
    <scope>IDENTIFICATION</scope>
</reference>
<dbReference type="Gene3D" id="3.30.420.40">
    <property type="match status" value="1"/>
</dbReference>
<dbReference type="PANTHER" id="PTHR43435:SF4">
    <property type="entry name" value="FGGY CARBOHYDRATE KINASE DOMAIN-CONTAINING PROTEIN"/>
    <property type="match status" value="1"/>
</dbReference>
<dbReference type="InterPro" id="IPR043129">
    <property type="entry name" value="ATPase_NBD"/>
</dbReference>
<keyword evidence="5" id="KW-1185">Reference proteome</keyword>
<keyword evidence="2" id="KW-0418">Kinase</keyword>
<sequence>MENVCFLVKKTVMSRLSAACFSLVAVLLLPAQRSHSSLRDLLHVLLKMHSKKQTSVKYYVGIDVGSASVRAALVDEFGTVVAHAEQPIQIWEPQPDHYEQSSADIWAACCTVTKKVVCGIDASRIRGVGFDATCSLVVVDKQFQPLAVNSEGRTPAQKLVLAAMQLNLVSSKDRVMGLNLEGRMSFLLKDFFLFLFL</sequence>
<dbReference type="Pfam" id="PF00370">
    <property type="entry name" value="FGGY_N"/>
    <property type="match status" value="1"/>
</dbReference>
<keyword evidence="1" id="KW-0808">Transferase</keyword>
<evidence type="ECO:0000256" key="2">
    <source>
        <dbReference type="ARBA" id="ARBA00022777"/>
    </source>
</evidence>
<protein>
    <submittedName>
        <fullName evidence="4">FGGY carbohydrate kinase domain containing</fullName>
    </submittedName>
</protein>
<accession>A0A8C3BK68</accession>
<organism evidence="4 5">
    <name type="scientific">Cairina moschata</name>
    <name type="common">Muscovy duck</name>
    <dbReference type="NCBI Taxonomy" id="8855"/>
    <lineage>
        <taxon>Eukaryota</taxon>
        <taxon>Metazoa</taxon>
        <taxon>Chordata</taxon>
        <taxon>Craniata</taxon>
        <taxon>Vertebrata</taxon>
        <taxon>Euteleostomi</taxon>
        <taxon>Archelosauria</taxon>
        <taxon>Archosauria</taxon>
        <taxon>Dinosauria</taxon>
        <taxon>Saurischia</taxon>
        <taxon>Theropoda</taxon>
        <taxon>Coelurosauria</taxon>
        <taxon>Aves</taxon>
        <taxon>Neognathae</taxon>
        <taxon>Galloanserae</taxon>
        <taxon>Anseriformes</taxon>
        <taxon>Anatidae</taxon>
        <taxon>Anatinae</taxon>
        <taxon>Cairina</taxon>
    </lineage>
</organism>
<dbReference type="GO" id="GO:0019150">
    <property type="term" value="F:D-ribulokinase activity"/>
    <property type="evidence" value="ECO:0007669"/>
    <property type="project" value="TreeGrafter"/>
</dbReference>
<dbReference type="PANTHER" id="PTHR43435">
    <property type="entry name" value="RIBULOKINASE"/>
    <property type="match status" value="1"/>
</dbReference>
<proteinExistence type="predicted"/>
<dbReference type="Ensembl" id="ENSCMMT00000008433.1">
    <property type="protein sequence ID" value="ENSCMMP00000007641.1"/>
    <property type="gene ID" value="ENSCMMG00000004820.1"/>
</dbReference>